<organism evidence="3 4">
    <name type="scientific">Thermoproteota archaeon</name>
    <dbReference type="NCBI Taxonomy" id="2056631"/>
    <lineage>
        <taxon>Archaea</taxon>
        <taxon>Thermoproteota</taxon>
    </lineage>
</organism>
<keyword evidence="3" id="KW-0808">Transferase</keyword>
<name>A0A497EUT1_9CREN</name>
<dbReference type="Pfam" id="PF00437">
    <property type="entry name" value="T2SSE"/>
    <property type="match status" value="1"/>
</dbReference>
<dbReference type="GO" id="GO:0016887">
    <property type="term" value="F:ATP hydrolysis activity"/>
    <property type="evidence" value="ECO:0007669"/>
    <property type="project" value="InterPro"/>
</dbReference>
<dbReference type="InterPro" id="IPR050921">
    <property type="entry name" value="T4SS_GSP_E_ATPase"/>
</dbReference>
<dbReference type="PANTHER" id="PTHR30486:SF6">
    <property type="entry name" value="TYPE IV PILUS RETRACTATION ATPASE PILT"/>
    <property type="match status" value="1"/>
</dbReference>
<evidence type="ECO:0000256" key="1">
    <source>
        <dbReference type="ARBA" id="ARBA00006611"/>
    </source>
</evidence>
<dbReference type="CDD" id="cd01130">
    <property type="entry name" value="VirB11-like_ATPase"/>
    <property type="match status" value="1"/>
</dbReference>
<dbReference type="PANTHER" id="PTHR30486">
    <property type="entry name" value="TWITCHING MOTILITY PROTEIN PILT"/>
    <property type="match status" value="1"/>
</dbReference>
<proteinExistence type="inferred from homology"/>
<evidence type="ECO:0000313" key="4">
    <source>
        <dbReference type="Proteomes" id="UP000268446"/>
    </source>
</evidence>
<dbReference type="Gene3D" id="3.40.50.300">
    <property type="entry name" value="P-loop containing nucleotide triphosphate hydrolases"/>
    <property type="match status" value="1"/>
</dbReference>
<dbReference type="InterPro" id="IPR001482">
    <property type="entry name" value="T2SS/T4SS_dom"/>
</dbReference>
<comment type="similarity">
    <text evidence="1">Belongs to the GSP E family.</text>
</comment>
<protein>
    <submittedName>
        <fullName evidence="3">Protein kinase</fullName>
    </submittedName>
</protein>
<dbReference type="AlphaFoldDB" id="A0A497EUT1"/>
<feature type="domain" description="Bacterial type II secretion system protein E" evidence="2">
    <location>
        <begin position="1"/>
        <end position="111"/>
    </location>
</feature>
<dbReference type="Proteomes" id="UP000268446">
    <property type="component" value="Unassembled WGS sequence"/>
</dbReference>
<evidence type="ECO:0000313" key="3">
    <source>
        <dbReference type="EMBL" id="RLE51153.1"/>
    </source>
</evidence>
<comment type="caution">
    <text evidence="3">The sequence shown here is derived from an EMBL/GenBank/DDBJ whole genome shotgun (WGS) entry which is preliminary data.</text>
</comment>
<dbReference type="SUPFAM" id="SSF52540">
    <property type="entry name" value="P-loop containing nucleoside triphosphate hydrolases"/>
    <property type="match status" value="1"/>
</dbReference>
<accession>A0A497EUT1</accession>
<dbReference type="EMBL" id="QMQZ01000074">
    <property type="protein sequence ID" value="RLE51153.1"/>
    <property type="molecule type" value="Genomic_DNA"/>
</dbReference>
<feature type="non-terminal residue" evidence="3">
    <location>
        <position position="1"/>
    </location>
</feature>
<sequence>GKTTLLNAFSLFIKPGMKIVTVEDIPELNLPHVNWVQLTVRPGYTVGTKAGEIELFDLVKLSLRYRPDYLIVGEIRGSEAFVLFQAMATGHGGLSTIHAETLDYAIKRLTSPPMNIPPTYMKLMNIFAHVQKVTTRTKIGAVKVTRRVTIIQEVADYDDYRLVVKWNPANDTHEVYLDNSILLKDLSEKLAISVEELKSEILKRAEVLKWLRLKGILDVWDVSKYIFQYYYDPNGVYSQASKELAEIEAK</sequence>
<reference evidence="3 4" key="1">
    <citation type="submission" date="2018-06" db="EMBL/GenBank/DDBJ databases">
        <title>Extensive metabolic versatility and redundancy in microbially diverse, dynamic hydrothermal sediments.</title>
        <authorList>
            <person name="Dombrowski N."/>
            <person name="Teske A."/>
            <person name="Baker B.J."/>
        </authorList>
    </citation>
    <scope>NUCLEOTIDE SEQUENCE [LARGE SCALE GENOMIC DNA]</scope>
    <source>
        <strain evidence="3">B29_G17</strain>
    </source>
</reference>
<keyword evidence="3" id="KW-0418">Kinase</keyword>
<dbReference type="GO" id="GO:0016301">
    <property type="term" value="F:kinase activity"/>
    <property type="evidence" value="ECO:0007669"/>
    <property type="project" value="UniProtKB-KW"/>
</dbReference>
<gene>
    <name evidence="3" type="ORF">DRJ20_02550</name>
</gene>
<dbReference type="InterPro" id="IPR027417">
    <property type="entry name" value="P-loop_NTPase"/>
</dbReference>
<evidence type="ECO:0000259" key="2">
    <source>
        <dbReference type="Pfam" id="PF00437"/>
    </source>
</evidence>